<dbReference type="Pfam" id="PF01368">
    <property type="entry name" value="DHH"/>
    <property type="match status" value="1"/>
</dbReference>
<protein>
    <recommendedName>
        <fullName evidence="6">Cyclic-di-AMP phosphodiesterase</fullName>
        <ecNumber evidence="6">3.1.4.-</ecNumber>
    </recommendedName>
</protein>
<feature type="binding site" evidence="7">
    <location>
        <position position="347"/>
    </location>
    <ligand>
        <name>Mn(2+)</name>
        <dbReference type="ChEBI" id="CHEBI:29035"/>
        <label>2</label>
    </ligand>
</feature>
<feature type="binding site" evidence="7">
    <location>
        <position position="416"/>
    </location>
    <ligand>
        <name>Mn(2+)</name>
        <dbReference type="ChEBI" id="CHEBI:29035"/>
        <label>1</label>
    </ligand>
</feature>
<dbReference type="EC" id="3.1.4.-" evidence="6"/>
<evidence type="ECO:0000256" key="1">
    <source>
        <dbReference type="ARBA" id="ARBA00004651"/>
    </source>
</evidence>
<feature type="transmembrane region" description="Helical" evidence="9">
    <location>
        <begin position="12"/>
        <end position="30"/>
    </location>
</feature>
<dbReference type="PANTHER" id="PTHR47618">
    <property type="entry name" value="BIFUNCTIONAL OLIGORIBONUCLEASE AND PAP PHOSPHATASE NRNA"/>
    <property type="match status" value="1"/>
</dbReference>
<dbReference type="PANTHER" id="PTHR47618:SF2">
    <property type="entry name" value="CYCLIC-DI-AMP PHOSPHODIESTERASE GDPP"/>
    <property type="match status" value="1"/>
</dbReference>
<dbReference type="Gene3D" id="3.90.1640.10">
    <property type="entry name" value="inorganic pyrophosphatase (n-terminal core)"/>
    <property type="match status" value="1"/>
</dbReference>
<dbReference type="GO" id="GO:0016787">
    <property type="term" value="F:hydrolase activity"/>
    <property type="evidence" value="ECO:0007669"/>
    <property type="project" value="UniProtKB-UniRule"/>
</dbReference>
<sequence length="653" mass="73819">MTVKMTRLRNGIVIVLLIEFVLALLGYIFISSKTSLVLATYIFIKNIIIFALIFYASSLINENNISVSEVLNDEAKNAFIFGGLGLIKYDKNRNISWTSDLFTEMKINIVGRKLLEWQPLLASLFEDDDIKVVDINSRKFEVYNSKESRMLYLKDVSDYIEISKEFEDQQICVAYITIDNYDESIEQADEQTAASIQSNSRQVILDWAKDNGVVLKRYKSDGYIAVFNERTYRKQVEDKFKILDIFKEQAEQLGQVMTLSIGIGRGSNILRELDELAFSALSLAYSRGGDQATVKSNDEPIRYFGGNSESYEKSNMIRARVIAQTLAGIIKKSDNVLIMGHKQSDFDSFGASIAMYAMCKAYGKKTYIIIDYDSLEEKTKTVATNLCDDERYRGVFISPLRAQELNMSNTLLVIVDNHKPSLAIDSNILDIVSNKVVIDHHRRGEEFVELPLLTYLEPAASSTVELIVELFEYQKEEICVTEREATIMYTGMLIDTNYFRTRVGTRTFQAAAKLKELQANVGEAYKYLEDDYDTTLTKLSITQTAYRYGEGILIAFGKLDKIYSRTLLAKAGNELLGISGVKAVFIVGKTGKEEISISARSTRDINVQLIMEKLGGGGHFSMAACQLEMEDVTRAINLLEEAVNMYLDERKSE</sequence>
<dbReference type="Pfam" id="PF24898">
    <property type="entry name" value="GGDEF_GdpP"/>
    <property type="match status" value="1"/>
</dbReference>
<comment type="similarity">
    <text evidence="6">Belongs to the GdpP/PdeA phosphodiesterase family.</text>
</comment>
<evidence type="ECO:0000256" key="8">
    <source>
        <dbReference type="SAM" id="Coils"/>
    </source>
</evidence>
<dbReference type="GO" id="GO:0003676">
    <property type="term" value="F:nucleic acid binding"/>
    <property type="evidence" value="ECO:0007669"/>
    <property type="project" value="UniProtKB-UniRule"/>
</dbReference>
<reference evidence="13 14" key="1">
    <citation type="journal article" date="2020" name="Microbiome">
        <title>Single-cell genomics of uncultured bacteria reveals dietary fiber responders in the mouse gut microbiota.</title>
        <authorList>
            <person name="Chijiiwa R."/>
            <person name="Hosokawa M."/>
            <person name="Kogawa M."/>
            <person name="Nishikawa Y."/>
            <person name="Ide K."/>
            <person name="Sakanashi C."/>
            <person name="Takahashi K."/>
            <person name="Takeyama H."/>
        </authorList>
    </citation>
    <scope>NUCLEOTIDE SEQUENCE [LARGE SCALE GENOMIC DNA]</scope>
    <source>
        <strain evidence="13">IMSAGC_017</strain>
    </source>
</reference>
<dbReference type="AlphaFoldDB" id="A0A829ZGB5"/>
<dbReference type="Gene3D" id="3.30.450.20">
    <property type="entry name" value="PAS domain"/>
    <property type="match status" value="1"/>
</dbReference>
<evidence type="ECO:0000256" key="4">
    <source>
        <dbReference type="ARBA" id="ARBA00022989"/>
    </source>
</evidence>
<evidence type="ECO:0000256" key="6">
    <source>
        <dbReference type="PIRNR" id="PIRNR026583"/>
    </source>
</evidence>
<comment type="cofactor">
    <cofactor evidence="7">
        <name>Mn(2+)</name>
        <dbReference type="ChEBI" id="CHEBI:29035"/>
    </cofactor>
    <text evidence="7">For phosphodiesterase activity, probably binds 2 Mn(2+) per subunit.</text>
</comment>
<dbReference type="GO" id="GO:0046872">
    <property type="term" value="F:metal ion binding"/>
    <property type="evidence" value="ECO:0007669"/>
    <property type="project" value="UniProtKB-KW"/>
</dbReference>
<keyword evidence="8" id="KW-0175">Coiled coil</keyword>
<dbReference type="InterPro" id="IPR003156">
    <property type="entry name" value="DHHA1_dom"/>
</dbReference>
<organism evidence="13 14">
    <name type="scientific">Thomasclavelia cocleata</name>
    <dbReference type="NCBI Taxonomy" id="69824"/>
    <lineage>
        <taxon>Bacteria</taxon>
        <taxon>Bacillati</taxon>
        <taxon>Bacillota</taxon>
        <taxon>Erysipelotrichia</taxon>
        <taxon>Erysipelotrichales</taxon>
        <taxon>Coprobacillaceae</taxon>
        <taxon>Thomasclavelia</taxon>
    </lineage>
</organism>
<comment type="subcellular location">
    <subcellularLocation>
        <location evidence="1">Cell membrane</location>
        <topology evidence="1">Multi-pass membrane protein</topology>
    </subcellularLocation>
</comment>
<keyword evidence="6 13" id="KW-0378">Hydrolase</keyword>
<dbReference type="RefSeq" id="WP_172473401.1">
    <property type="nucleotide sequence ID" value="NZ_BLMI01000298.1"/>
</dbReference>
<dbReference type="PIRSF" id="PIRSF026583">
    <property type="entry name" value="YybT"/>
    <property type="match status" value="1"/>
</dbReference>
<feature type="binding site" evidence="7">
    <location>
        <position position="495"/>
    </location>
    <ligand>
        <name>Mn(2+)</name>
        <dbReference type="ChEBI" id="CHEBI:29035"/>
        <label>2</label>
    </ligand>
</feature>
<evidence type="ECO:0000259" key="11">
    <source>
        <dbReference type="Pfam" id="PF02272"/>
    </source>
</evidence>
<dbReference type="FunFam" id="3.90.1640.10:FF:000002">
    <property type="entry name" value="Cyclic-di-AMP phosphodiesterase"/>
    <property type="match status" value="1"/>
</dbReference>
<dbReference type="InterPro" id="IPR014528">
    <property type="entry name" value="GdpP/PdeA"/>
</dbReference>
<evidence type="ECO:0000259" key="10">
    <source>
        <dbReference type="Pfam" id="PF01368"/>
    </source>
</evidence>
<comment type="catalytic activity">
    <reaction evidence="6">
        <text>3',3'-c-di-AMP + H2O = 5'-O-phosphonoadenylyl-(3'-&gt;5')-adenosine + H(+)</text>
        <dbReference type="Rhea" id="RHEA:54420"/>
        <dbReference type="ChEBI" id="CHEBI:15377"/>
        <dbReference type="ChEBI" id="CHEBI:15378"/>
        <dbReference type="ChEBI" id="CHEBI:71500"/>
        <dbReference type="ChEBI" id="CHEBI:138171"/>
    </reaction>
</comment>
<feature type="domain" description="DDH" evidence="10">
    <location>
        <begin position="335"/>
        <end position="492"/>
    </location>
</feature>
<evidence type="ECO:0000313" key="14">
    <source>
        <dbReference type="Proteomes" id="UP000490821"/>
    </source>
</evidence>
<evidence type="ECO:0000313" key="13">
    <source>
        <dbReference type="EMBL" id="GFI42338.1"/>
    </source>
</evidence>
<dbReference type="Pfam" id="PF21370">
    <property type="entry name" value="PAS_GdpP"/>
    <property type="match status" value="1"/>
</dbReference>
<feature type="coiled-coil region" evidence="8">
    <location>
        <begin position="622"/>
        <end position="649"/>
    </location>
</feature>
<dbReference type="Gene3D" id="3.10.310.30">
    <property type="match status" value="1"/>
</dbReference>
<keyword evidence="5 6" id="KW-0472">Membrane</keyword>
<feature type="binding site" evidence="7">
    <location>
        <position position="416"/>
    </location>
    <ligand>
        <name>Mn(2+)</name>
        <dbReference type="ChEBI" id="CHEBI:29035"/>
        <label>2</label>
    </ligand>
</feature>
<dbReference type="Proteomes" id="UP000490821">
    <property type="component" value="Unassembled WGS sequence"/>
</dbReference>
<dbReference type="Pfam" id="PF02272">
    <property type="entry name" value="DHHA1"/>
    <property type="match status" value="1"/>
</dbReference>
<feature type="domain" description="DHHA1" evidence="11">
    <location>
        <begin position="560"/>
        <end position="644"/>
    </location>
</feature>
<comment type="function">
    <text evidence="6">Has phosphodiesterase (PDE) activity against cyclic-di-AMP (c-di-AMP).</text>
</comment>
<dbReference type="InterPro" id="IPR051319">
    <property type="entry name" value="Oligoribo/pAp-PDE_c-di-AMP_PDE"/>
</dbReference>
<keyword evidence="2 6" id="KW-1003">Cell membrane</keyword>
<feature type="domain" description="Cyclic-di-AMP phosphodiesterase GdpP-like PAS" evidence="12">
    <location>
        <begin position="84"/>
        <end position="156"/>
    </location>
</feature>
<dbReference type="EMBL" id="BLMI01000298">
    <property type="protein sequence ID" value="GFI42338.1"/>
    <property type="molecule type" value="Genomic_DNA"/>
</dbReference>
<name>A0A829ZGB5_9FIRM</name>
<dbReference type="InterPro" id="IPR038763">
    <property type="entry name" value="DHH_sf"/>
</dbReference>
<keyword evidence="7" id="KW-0464">Manganese</keyword>
<evidence type="ECO:0000256" key="7">
    <source>
        <dbReference type="PIRSR" id="PIRSR026583-50"/>
    </source>
</evidence>
<feature type="transmembrane region" description="Helical" evidence="9">
    <location>
        <begin position="36"/>
        <end position="56"/>
    </location>
</feature>
<evidence type="ECO:0000259" key="12">
    <source>
        <dbReference type="Pfam" id="PF21370"/>
    </source>
</evidence>
<keyword evidence="3 9" id="KW-0812">Transmembrane</keyword>
<comment type="caution">
    <text evidence="13">The sequence shown here is derived from an EMBL/GenBank/DDBJ whole genome shotgun (WGS) entry which is preliminary data.</text>
</comment>
<accession>A0A829ZGB5</accession>
<gene>
    <name evidence="13" type="primary">gdpP</name>
    <name evidence="13" type="ORF">IMSAGC017_02386</name>
</gene>
<keyword evidence="7" id="KW-0479">Metal-binding</keyword>
<dbReference type="InterPro" id="IPR001667">
    <property type="entry name" value="DDH_dom"/>
</dbReference>
<evidence type="ECO:0000256" key="3">
    <source>
        <dbReference type="ARBA" id="ARBA00022692"/>
    </source>
</evidence>
<evidence type="ECO:0000256" key="9">
    <source>
        <dbReference type="SAM" id="Phobius"/>
    </source>
</evidence>
<feature type="binding site" evidence="7">
    <location>
        <position position="440"/>
    </location>
    <ligand>
        <name>Mn(2+)</name>
        <dbReference type="ChEBI" id="CHEBI:29035"/>
        <label>2</label>
    </ligand>
</feature>
<dbReference type="SUPFAM" id="SSF64182">
    <property type="entry name" value="DHH phosphoesterases"/>
    <property type="match status" value="1"/>
</dbReference>
<evidence type="ECO:0000256" key="5">
    <source>
        <dbReference type="ARBA" id="ARBA00023136"/>
    </source>
</evidence>
<proteinExistence type="inferred from homology"/>
<keyword evidence="4 9" id="KW-1133">Transmembrane helix</keyword>
<feature type="binding site" evidence="7">
    <location>
        <position position="345"/>
    </location>
    <ligand>
        <name>Mn(2+)</name>
        <dbReference type="ChEBI" id="CHEBI:29035"/>
        <label>1</label>
    </ligand>
</feature>
<dbReference type="GO" id="GO:0005886">
    <property type="term" value="C:plasma membrane"/>
    <property type="evidence" value="ECO:0007669"/>
    <property type="project" value="UniProtKB-SubCell"/>
</dbReference>
<evidence type="ECO:0000256" key="2">
    <source>
        <dbReference type="ARBA" id="ARBA00022475"/>
    </source>
</evidence>
<dbReference type="InterPro" id="IPR049553">
    <property type="entry name" value="GdpP-like_PAS"/>
</dbReference>
<feature type="binding site" evidence="7">
    <location>
        <position position="341"/>
    </location>
    <ligand>
        <name>Mn(2+)</name>
        <dbReference type="ChEBI" id="CHEBI:29035"/>
        <label>1</label>
    </ligand>
</feature>